<dbReference type="Pfam" id="PF02753">
    <property type="entry name" value="PapD_C"/>
    <property type="match status" value="1"/>
</dbReference>
<dbReference type="Proteomes" id="UP001107961">
    <property type="component" value="Unassembled WGS sequence"/>
</dbReference>
<evidence type="ECO:0000256" key="2">
    <source>
        <dbReference type="ARBA" id="ARBA00007399"/>
    </source>
</evidence>
<keyword evidence="11" id="KW-1185">Reference proteome</keyword>
<dbReference type="InterPro" id="IPR050643">
    <property type="entry name" value="Periplasmic_pilus_chap"/>
</dbReference>
<feature type="signal peptide" evidence="7">
    <location>
        <begin position="1"/>
        <end position="22"/>
    </location>
</feature>
<keyword evidence="3" id="KW-1029">Fimbrium biogenesis</keyword>
<protein>
    <submittedName>
        <fullName evidence="10">Fimbria/pilus periplasmic chaperone</fullName>
    </submittedName>
</protein>
<organism evidence="10 11">
    <name type="scientific">Alloalcanivorax xenomutans</name>
    <dbReference type="NCBI Taxonomy" id="1094342"/>
    <lineage>
        <taxon>Bacteria</taxon>
        <taxon>Pseudomonadati</taxon>
        <taxon>Pseudomonadota</taxon>
        <taxon>Gammaproteobacteria</taxon>
        <taxon>Oceanospirillales</taxon>
        <taxon>Alcanivoracaceae</taxon>
        <taxon>Alloalcanivorax</taxon>
    </lineage>
</organism>
<name>A0A9Q3VY18_9GAMM</name>
<dbReference type="GO" id="GO:0071555">
    <property type="term" value="P:cell wall organization"/>
    <property type="evidence" value="ECO:0007669"/>
    <property type="project" value="InterPro"/>
</dbReference>
<dbReference type="AlphaFoldDB" id="A0A9Q3VY18"/>
<dbReference type="PANTHER" id="PTHR30251">
    <property type="entry name" value="PILUS ASSEMBLY CHAPERONE"/>
    <property type="match status" value="1"/>
</dbReference>
<dbReference type="Pfam" id="PF00345">
    <property type="entry name" value="PapD_N"/>
    <property type="match status" value="1"/>
</dbReference>
<gene>
    <name evidence="10" type="ORF">LZG35_01025</name>
</gene>
<feature type="domain" description="Pili assembly chaperone C-terminal" evidence="9">
    <location>
        <begin position="175"/>
        <end position="239"/>
    </location>
</feature>
<accession>A0A9Q3VY18</accession>
<evidence type="ECO:0000256" key="1">
    <source>
        <dbReference type="ARBA" id="ARBA00004418"/>
    </source>
</evidence>
<keyword evidence="5" id="KW-0574">Periplasm</keyword>
<reference evidence="10" key="1">
    <citation type="submission" date="2022-01" db="EMBL/GenBank/DDBJ databases">
        <authorList>
            <person name="Karlyshev A.V."/>
            <person name="Jaspars M."/>
        </authorList>
    </citation>
    <scope>NUCLEOTIDE SEQUENCE</scope>
    <source>
        <strain evidence="10">AGSA3-2</strain>
    </source>
</reference>
<evidence type="ECO:0000256" key="5">
    <source>
        <dbReference type="ARBA" id="ARBA00022764"/>
    </source>
</evidence>
<evidence type="ECO:0000313" key="10">
    <source>
        <dbReference type="EMBL" id="MCE7507200.1"/>
    </source>
</evidence>
<evidence type="ECO:0000256" key="7">
    <source>
        <dbReference type="SAM" id="SignalP"/>
    </source>
</evidence>
<dbReference type="PRINTS" id="PR00969">
    <property type="entry name" value="CHAPERONPILI"/>
</dbReference>
<dbReference type="InterPro" id="IPR016147">
    <property type="entry name" value="Pili_assmbl_chaperone_N"/>
</dbReference>
<sequence>MQRFLLCLLSFTLLAAGVAAQAAVVIGGTRVIYPGGDREVSVQLTNDGENPALVQVWIDAGDADAAPEQSDVPFIVLPPISRVEAGSGQVLRISFTGGKTPPEDRESVYWLNVLDIPPAPKAEEGIPQNFLQLAVRSRIKLFYRPKGLSGKANDAPEKLQWYLSRSGGQAVLKAKNPTPYHVTVSRLEILRGESALVPVPVDEGMIAPGGSLEFPLPANAPAAIGQVRMTTINDFGGRVARDVPVGR</sequence>
<keyword evidence="4 7" id="KW-0732">Signal</keyword>
<dbReference type="SUPFAM" id="SSF49354">
    <property type="entry name" value="PapD-like"/>
    <property type="match status" value="1"/>
</dbReference>
<comment type="similarity">
    <text evidence="2">Belongs to the periplasmic pilus chaperone family.</text>
</comment>
<dbReference type="InterPro" id="IPR016148">
    <property type="entry name" value="Pili_assmbl_chaperone_C"/>
</dbReference>
<dbReference type="RefSeq" id="WP_022993766.1">
    <property type="nucleotide sequence ID" value="NZ_CP102389.1"/>
</dbReference>
<dbReference type="GO" id="GO:0030288">
    <property type="term" value="C:outer membrane-bounded periplasmic space"/>
    <property type="evidence" value="ECO:0007669"/>
    <property type="project" value="InterPro"/>
</dbReference>
<dbReference type="SUPFAM" id="SSF49584">
    <property type="entry name" value="Periplasmic chaperone C-domain"/>
    <property type="match status" value="1"/>
</dbReference>
<dbReference type="InterPro" id="IPR036316">
    <property type="entry name" value="Pili_assmbl_chap_C_dom_sf"/>
</dbReference>
<proteinExistence type="inferred from homology"/>
<dbReference type="FunFam" id="2.60.40.10:FF:000458">
    <property type="entry name" value="Molecular chaperone FimC"/>
    <property type="match status" value="1"/>
</dbReference>
<dbReference type="GeneID" id="94685606"/>
<dbReference type="Gene3D" id="2.60.40.10">
    <property type="entry name" value="Immunoglobulins"/>
    <property type="match status" value="2"/>
</dbReference>
<evidence type="ECO:0000256" key="4">
    <source>
        <dbReference type="ARBA" id="ARBA00022729"/>
    </source>
</evidence>
<dbReference type="InterPro" id="IPR001829">
    <property type="entry name" value="Pili_assmbl_chaperone_bac"/>
</dbReference>
<evidence type="ECO:0000259" key="8">
    <source>
        <dbReference type="Pfam" id="PF00345"/>
    </source>
</evidence>
<comment type="subcellular location">
    <subcellularLocation>
        <location evidence="1">Periplasm</location>
    </subcellularLocation>
</comment>
<feature type="domain" description="Pili assembly chaperone N-terminal" evidence="8">
    <location>
        <begin position="24"/>
        <end position="148"/>
    </location>
</feature>
<evidence type="ECO:0000256" key="3">
    <source>
        <dbReference type="ARBA" id="ARBA00022558"/>
    </source>
</evidence>
<dbReference type="InterPro" id="IPR013783">
    <property type="entry name" value="Ig-like_fold"/>
</dbReference>
<evidence type="ECO:0000259" key="9">
    <source>
        <dbReference type="Pfam" id="PF02753"/>
    </source>
</evidence>
<comment type="caution">
    <text evidence="10">The sequence shown here is derived from an EMBL/GenBank/DDBJ whole genome shotgun (WGS) entry which is preliminary data.</text>
</comment>
<feature type="chain" id="PRO_5040114199" evidence="7">
    <location>
        <begin position="23"/>
        <end position="247"/>
    </location>
</feature>
<evidence type="ECO:0000313" key="11">
    <source>
        <dbReference type="Proteomes" id="UP001107961"/>
    </source>
</evidence>
<dbReference type="PANTHER" id="PTHR30251:SF2">
    <property type="entry name" value="FIMBRIAL CHAPERONE YADV-RELATED"/>
    <property type="match status" value="1"/>
</dbReference>
<dbReference type="InterPro" id="IPR008962">
    <property type="entry name" value="PapD-like_sf"/>
</dbReference>
<keyword evidence="6" id="KW-0143">Chaperone</keyword>
<dbReference type="EMBL" id="JAJVKT010000001">
    <property type="protein sequence ID" value="MCE7507200.1"/>
    <property type="molecule type" value="Genomic_DNA"/>
</dbReference>
<evidence type="ECO:0000256" key="6">
    <source>
        <dbReference type="ARBA" id="ARBA00023186"/>
    </source>
</evidence>